<protein>
    <submittedName>
        <fullName evidence="2">Lipoprotein</fullName>
    </submittedName>
</protein>
<sequence>MKKLVLLASMALLAACQATTPPTPSAASLDGEVFYLQRIALPPSATLSVSLQDVSLADAPAVVLDEHSGPVKGQVPLPFHLSYDPAQVKPGHRYAVSARIEVDGQLLFITTQQHAVHLDGKDPQPLKIRVNPAR</sequence>
<feature type="chain" id="PRO_5002217771" evidence="1">
    <location>
        <begin position="27"/>
        <end position="134"/>
    </location>
</feature>
<keyword evidence="1" id="KW-0732">Signal</keyword>
<evidence type="ECO:0000313" key="2">
    <source>
        <dbReference type="EMBL" id="KIQ57591.1"/>
    </source>
</evidence>
<dbReference type="PANTHER" id="PTHR38013:SF1">
    <property type="entry name" value="GLYCOPROTEIN_POLYSACCHARIDE METABOLISM"/>
    <property type="match status" value="1"/>
</dbReference>
<evidence type="ECO:0000313" key="3">
    <source>
        <dbReference type="Proteomes" id="UP000032101"/>
    </source>
</evidence>
<proteinExistence type="predicted"/>
<name>A0A0D0NE72_PSEFL</name>
<reference evidence="2 3" key="1">
    <citation type="submission" date="2015-01" db="EMBL/GenBank/DDBJ databases">
        <title>Draft Genome Sequence of the Biocontrol and Plant Growth-Promoting Rhizobacteria (PGPR) Pseudomonas fluorescens UM270.</title>
        <authorList>
            <person name="Hernandez-Salmeron J.E."/>
            <person name="Santoyo G."/>
            <person name="Moreno-Hagelsieb G."/>
            <person name="Hernandez-Leon R."/>
        </authorList>
    </citation>
    <scope>NUCLEOTIDE SEQUENCE [LARGE SCALE GENOMIC DNA]</scope>
    <source>
        <strain evidence="2 3">UM270</strain>
    </source>
</reference>
<feature type="signal peptide" evidence="1">
    <location>
        <begin position="1"/>
        <end position="26"/>
    </location>
</feature>
<organism evidence="2 3">
    <name type="scientific">Pseudomonas fluorescens</name>
    <dbReference type="NCBI Taxonomy" id="294"/>
    <lineage>
        <taxon>Bacteria</taxon>
        <taxon>Pseudomonadati</taxon>
        <taxon>Pseudomonadota</taxon>
        <taxon>Gammaproteobacteria</taxon>
        <taxon>Pseudomonadales</taxon>
        <taxon>Pseudomonadaceae</taxon>
        <taxon>Pseudomonas</taxon>
    </lineage>
</organism>
<dbReference type="PATRIC" id="fig|294.124.peg.4150"/>
<dbReference type="EMBL" id="JXNZ01000217">
    <property type="protein sequence ID" value="KIQ57591.1"/>
    <property type="molecule type" value="Genomic_DNA"/>
</dbReference>
<comment type="caution">
    <text evidence="2">The sequence shown here is derived from an EMBL/GenBank/DDBJ whole genome shotgun (WGS) entry which is preliminary data.</text>
</comment>
<dbReference type="Proteomes" id="UP000032101">
    <property type="component" value="Unassembled WGS sequence"/>
</dbReference>
<evidence type="ECO:0000256" key="1">
    <source>
        <dbReference type="SAM" id="SignalP"/>
    </source>
</evidence>
<dbReference type="Pfam" id="PF09619">
    <property type="entry name" value="YscW"/>
    <property type="match status" value="1"/>
</dbReference>
<gene>
    <name evidence="2" type="ORF">RL74_20150</name>
</gene>
<dbReference type="RefSeq" id="WP_042731559.1">
    <property type="nucleotide sequence ID" value="NZ_JXNZ01000217.1"/>
</dbReference>
<dbReference type="PANTHER" id="PTHR38013">
    <property type="entry name" value="GLYCOPROTEIN/POLYSACCHARIDE METABOLISM"/>
    <property type="match status" value="1"/>
</dbReference>
<dbReference type="OrthoDB" id="5348860at2"/>
<dbReference type="InterPro" id="IPR053196">
    <property type="entry name" value="Lipoprotein_YbaY-like"/>
</dbReference>
<dbReference type="InterPro" id="IPR039366">
    <property type="entry name" value="Pilotin"/>
</dbReference>
<accession>A0A0D0NE72</accession>
<dbReference type="AlphaFoldDB" id="A0A0D0NE72"/>
<dbReference type="PROSITE" id="PS51257">
    <property type="entry name" value="PROKAR_LIPOPROTEIN"/>
    <property type="match status" value="1"/>
</dbReference>
<keyword evidence="2" id="KW-0449">Lipoprotein</keyword>